<gene>
    <name evidence="1" type="ORF">GWI33_009046</name>
</gene>
<evidence type="ECO:0000313" key="1">
    <source>
        <dbReference type="EMBL" id="KAF7277929.1"/>
    </source>
</evidence>
<reference evidence="1" key="1">
    <citation type="submission" date="2020-08" db="EMBL/GenBank/DDBJ databases">
        <title>Genome sequencing and assembly of the red palm weevil Rhynchophorus ferrugineus.</title>
        <authorList>
            <person name="Dias G.B."/>
            <person name="Bergman C.M."/>
            <person name="Manee M."/>
        </authorList>
    </citation>
    <scope>NUCLEOTIDE SEQUENCE</scope>
    <source>
        <strain evidence="1">AA-2017</strain>
        <tissue evidence="1">Whole larva</tissue>
    </source>
</reference>
<organism evidence="1 2">
    <name type="scientific">Rhynchophorus ferrugineus</name>
    <name type="common">Red palm weevil</name>
    <name type="synonym">Curculio ferrugineus</name>
    <dbReference type="NCBI Taxonomy" id="354439"/>
    <lineage>
        <taxon>Eukaryota</taxon>
        <taxon>Metazoa</taxon>
        <taxon>Ecdysozoa</taxon>
        <taxon>Arthropoda</taxon>
        <taxon>Hexapoda</taxon>
        <taxon>Insecta</taxon>
        <taxon>Pterygota</taxon>
        <taxon>Neoptera</taxon>
        <taxon>Endopterygota</taxon>
        <taxon>Coleoptera</taxon>
        <taxon>Polyphaga</taxon>
        <taxon>Cucujiformia</taxon>
        <taxon>Curculionidae</taxon>
        <taxon>Dryophthorinae</taxon>
        <taxon>Rhynchophorus</taxon>
    </lineage>
</organism>
<keyword evidence="2" id="KW-1185">Reference proteome</keyword>
<name>A0A834IC33_RHYFE</name>
<dbReference type="EMBL" id="JAACXV010000411">
    <property type="protein sequence ID" value="KAF7277929.1"/>
    <property type="molecule type" value="Genomic_DNA"/>
</dbReference>
<dbReference type="AlphaFoldDB" id="A0A834IC33"/>
<proteinExistence type="predicted"/>
<protein>
    <submittedName>
        <fullName evidence="1">Uncharacterized protein</fullName>
    </submittedName>
</protein>
<evidence type="ECO:0000313" key="2">
    <source>
        <dbReference type="Proteomes" id="UP000625711"/>
    </source>
</evidence>
<sequence>MADNRCFSGGGKWKFHLIDYLQMLRDLLFLLRHYSPHRPPSSVSLRSPFIYDRPPIQPILKPAPISPRLNLAQFCACASFRLNNFADFITWFID</sequence>
<accession>A0A834IC33</accession>
<dbReference type="Proteomes" id="UP000625711">
    <property type="component" value="Unassembled WGS sequence"/>
</dbReference>
<comment type="caution">
    <text evidence="1">The sequence shown here is derived from an EMBL/GenBank/DDBJ whole genome shotgun (WGS) entry which is preliminary data.</text>
</comment>